<gene>
    <name evidence="2" type="ORF">IWA51_00150</name>
</gene>
<dbReference type="RefSeq" id="WP_198442682.1">
    <property type="nucleotide sequence ID" value="NZ_CBCSHE010000007.1"/>
</dbReference>
<proteinExistence type="predicted"/>
<dbReference type="PROSITE" id="PS51257">
    <property type="entry name" value="PROKAR_LIPOPROTEIN"/>
    <property type="match status" value="1"/>
</dbReference>
<dbReference type="Proteomes" id="UP000595224">
    <property type="component" value="Chromosome"/>
</dbReference>
<feature type="chain" id="PRO_5032869130" description="Lipoprotein" evidence="1">
    <location>
        <begin position="22"/>
        <end position="206"/>
    </location>
</feature>
<feature type="signal peptide" evidence="1">
    <location>
        <begin position="1"/>
        <end position="21"/>
    </location>
</feature>
<dbReference type="AlphaFoldDB" id="A0A7T3RDE3"/>
<keyword evidence="1" id="KW-0732">Signal</keyword>
<name>A0A7T3RDE3_9SPIR</name>
<evidence type="ECO:0000256" key="1">
    <source>
        <dbReference type="SAM" id="SignalP"/>
    </source>
</evidence>
<sequence length="206" mass="23882">MKAKIFIIILTCLTLVFASCATMNVNNVNKGEALKGGWGYVIARVINPTAGKTVPFFKSDGEVYKYYELNSDIKFENRYYGFSPFELKNNEAPVQLYFLKARKGTYYIYEVGKNSMYKPVYSFYIEEGKINYIGDFYLDVIRGTISNLIIGRDWYDLTVKDNFSDLSDFDLSEYKQYETVNASFEYKNEPWTSPVERSDVSEYTGH</sequence>
<evidence type="ECO:0000313" key="3">
    <source>
        <dbReference type="Proteomes" id="UP000595224"/>
    </source>
</evidence>
<evidence type="ECO:0008006" key="4">
    <source>
        <dbReference type="Google" id="ProtNLM"/>
    </source>
</evidence>
<keyword evidence="3" id="KW-1185">Reference proteome</keyword>
<evidence type="ECO:0000313" key="2">
    <source>
        <dbReference type="EMBL" id="QQA01084.1"/>
    </source>
</evidence>
<dbReference type="KEGG" id="tper:IWA51_00150"/>
<dbReference type="EMBL" id="CP064936">
    <property type="protein sequence ID" value="QQA01084.1"/>
    <property type="molecule type" value="Genomic_DNA"/>
</dbReference>
<reference evidence="2 3" key="1">
    <citation type="submission" date="2020-11" db="EMBL/GenBank/DDBJ databases">
        <title>Treponema Peruensis nv. sp., first commensal Treponema isolated from human feces.</title>
        <authorList>
            <person name="Belkhou C."/>
            <person name="Raes J."/>
        </authorList>
    </citation>
    <scope>NUCLEOTIDE SEQUENCE [LARGE SCALE GENOMIC DNA]</scope>
    <source>
        <strain evidence="2 3">RCC2812</strain>
    </source>
</reference>
<protein>
    <recommendedName>
        <fullName evidence="4">Lipoprotein</fullName>
    </recommendedName>
</protein>
<accession>A0A7T3RDE3</accession>
<organism evidence="2 3">
    <name type="scientific">Treponema peruense</name>
    <dbReference type="NCBI Taxonomy" id="2787628"/>
    <lineage>
        <taxon>Bacteria</taxon>
        <taxon>Pseudomonadati</taxon>
        <taxon>Spirochaetota</taxon>
        <taxon>Spirochaetia</taxon>
        <taxon>Spirochaetales</taxon>
        <taxon>Treponemataceae</taxon>
        <taxon>Treponema</taxon>
    </lineage>
</organism>